<keyword evidence="2" id="KW-1185">Reference proteome</keyword>
<dbReference type="AlphaFoldDB" id="A0A2S2C2X5"/>
<evidence type="ECO:0000313" key="1">
    <source>
        <dbReference type="EMBL" id="AWK75172.1"/>
    </source>
</evidence>
<accession>A0A2S2C2X5</accession>
<sequence>MALLTIGKQFPAYNLTALSAAEISNSLCHNVEEALLVLDALQSDQLCACNWTKGDPTISPGALLSGSI</sequence>
<protein>
    <submittedName>
        <fullName evidence="1">Uncharacterized protein</fullName>
    </submittedName>
</protein>
<dbReference type="Proteomes" id="UP000245711">
    <property type="component" value="Chromosome"/>
</dbReference>
<reference evidence="1 2" key="1">
    <citation type="submission" date="2017-05" db="EMBL/GenBank/DDBJ databases">
        <title>Isolation of Rhodococcus sp. S2-17 biodegrading of BP-3.</title>
        <authorList>
            <person name="Lee Y."/>
            <person name="Kim K.H."/>
            <person name="Chun B.H."/>
            <person name="Jung H.S."/>
            <person name="Jeon C.O."/>
        </authorList>
    </citation>
    <scope>NUCLEOTIDE SEQUENCE [LARGE SCALE GENOMIC DNA]</scope>
    <source>
        <strain evidence="1 2">S2-17</strain>
    </source>
</reference>
<dbReference type="EMBL" id="CP021354">
    <property type="protein sequence ID" value="AWK75172.1"/>
    <property type="molecule type" value="Genomic_DNA"/>
</dbReference>
<evidence type="ECO:0000313" key="2">
    <source>
        <dbReference type="Proteomes" id="UP000245711"/>
    </source>
</evidence>
<dbReference type="OrthoDB" id="9812811at2"/>
<organism evidence="1 2">
    <name type="scientific">Rhodococcus oxybenzonivorans</name>
    <dbReference type="NCBI Taxonomy" id="1990687"/>
    <lineage>
        <taxon>Bacteria</taxon>
        <taxon>Bacillati</taxon>
        <taxon>Actinomycetota</taxon>
        <taxon>Actinomycetes</taxon>
        <taxon>Mycobacteriales</taxon>
        <taxon>Nocardiaceae</taxon>
        <taxon>Rhodococcus</taxon>
    </lineage>
</organism>
<proteinExistence type="predicted"/>
<dbReference type="KEGG" id="roz:CBI38_30075"/>
<name>A0A2S2C2X5_9NOCA</name>
<gene>
    <name evidence="1" type="ORF">CBI38_30075</name>
</gene>